<dbReference type="SMART" id="SM00249">
    <property type="entry name" value="PHD"/>
    <property type="match status" value="1"/>
</dbReference>
<evidence type="ECO:0000256" key="4">
    <source>
        <dbReference type="ARBA" id="ARBA00022771"/>
    </source>
</evidence>
<dbReference type="OMA" id="HIQQLDH"/>
<evidence type="ECO:0000313" key="13">
    <source>
        <dbReference type="EMBL" id="ORE20146.1"/>
    </source>
</evidence>
<keyword evidence="7 11" id="KW-0539">Nucleus</keyword>
<comment type="function">
    <text evidence="11">Component of an histone acetyltransferase complex.</text>
</comment>
<feature type="binding site" evidence="9">
    <location>
        <position position="257"/>
    </location>
    <ligand>
        <name>Zn(2+)</name>
        <dbReference type="ChEBI" id="CHEBI:29105"/>
        <label>1</label>
    </ligand>
</feature>
<dbReference type="InterPro" id="IPR011011">
    <property type="entry name" value="Znf_FYVE_PHD"/>
</dbReference>
<evidence type="ECO:0000256" key="11">
    <source>
        <dbReference type="RuleBase" id="RU361213"/>
    </source>
</evidence>
<comment type="similarity">
    <text evidence="2 11">Belongs to the ING family.</text>
</comment>
<reference evidence="13 14" key="1">
    <citation type="journal article" date="2016" name="Proc. Natl. Acad. Sci. U.S.A.">
        <title>Lipid metabolic changes in an early divergent fungus govern the establishment of a mutualistic symbiosis with endobacteria.</title>
        <authorList>
            <person name="Lastovetsky O.A."/>
            <person name="Gaspar M.L."/>
            <person name="Mondo S.J."/>
            <person name="LaButti K.M."/>
            <person name="Sandor L."/>
            <person name="Grigoriev I.V."/>
            <person name="Henry S.A."/>
            <person name="Pawlowska T.E."/>
        </authorList>
    </citation>
    <scope>NUCLEOTIDE SEQUENCE [LARGE SCALE GENOMIC DNA]</scope>
    <source>
        <strain evidence="13 14">ATCC 11559</strain>
    </source>
</reference>
<proteinExistence type="inferred from homology"/>
<feature type="binding site" evidence="9">
    <location>
        <position position="276"/>
    </location>
    <ligand>
        <name>Zn(2+)</name>
        <dbReference type="ChEBI" id="CHEBI:29105"/>
        <label>2</label>
    </ligand>
</feature>
<dbReference type="InterPro" id="IPR013083">
    <property type="entry name" value="Znf_RING/FYVE/PHD"/>
</dbReference>
<keyword evidence="6 11" id="KW-0156">Chromatin regulator</keyword>
<dbReference type="GO" id="GO:0005634">
    <property type="term" value="C:nucleus"/>
    <property type="evidence" value="ECO:0007669"/>
    <property type="project" value="UniProtKB-SubCell"/>
</dbReference>
<comment type="subcellular location">
    <subcellularLocation>
        <location evidence="1 11">Nucleus</location>
    </subcellularLocation>
</comment>
<evidence type="ECO:0000256" key="10">
    <source>
        <dbReference type="PROSITE-ProRule" id="PRU00146"/>
    </source>
</evidence>
<dbReference type="GO" id="GO:0006325">
    <property type="term" value="P:chromatin organization"/>
    <property type="evidence" value="ECO:0007669"/>
    <property type="project" value="UniProtKB-KW"/>
</dbReference>
<dbReference type="CDD" id="cd15505">
    <property type="entry name" value="PHD_ING"/>
    <property type="match status" value="1"/>
</dbReference>
<evidence type="ECO:0000256" key="7">
    <source>
        <dbReference type="ARBA" id="ARBA00023242"/>
    </source>
</evidence>
<dbReference type="SMART" id="SM01408">
    <property type="entry name" value="ING"/>
    <property type="match status" value="1"/>
</dbReference>
<evidence type="ECO:0000313" key="14">
    <source>
        <dbReference type="Proteomes" id="UP000242381"/>
    </source>
</evidence>
<sequence length="286" mass="32934">MKPHNLMTKQLDNLVYLDDYIDTLEAIPVDLQRNFTLMRELDGYAQDLIETVSREAIYLIDNIKDMDPNTRIDKFKYFMTVLTETLKRGEEKVALAKSTFDIVERHCNRLDSNLVKFEEEQTLGDARITTLPGLEPSSRYLKEGTDIREKTAKRLERERKEVKGEKRIVKKRKTVKDTNGSLSPSALRTQALKESRSIKTDNKLKQANKNGNAKSKTVVPADLPIDPNEPLYCYCQQVSFGDMVACDNSDCEIEWFHVACVDLKTVPKGKWYCNNCLMKVKGKQRK</sequence>
<dbReference type="AlphaFoldDB" id="A0A1X0S765"/>
<dbReference type="Gene3D" id="6.10.140.1740">
    <property type="match status" value="1"/>
</dbReference>
<dbReference type="Gene3D" id="3.30.40.10">
    <property type="entry name" value="Zinc/RING finger domain, C3HC4 (zinc finger)"/>
    <property type="match status" value="1"/>
</dbReference>
<dbReference type="InterPro" id="IPR024610">
    <property type="entry name" value="ING_N_histone-binding"/>
</dbReference>
<feature type="binding site" evidence="9">
    <location>
        <position position="251"/>
    </location>
    <ligand>
        <name>Zn(2+)</name>
        <dbReference type="ChEBI" id="CHEBI:29105"/>
        <label>2</label>
    </ligand>
</feature>
<evidence type="ECO:0000256" key="5">
    <source>
        <dbReference type="ARBA" id="ARBA00022833"/>
    </source>
</evidence>
<keyword evidence="3 9" id="KW-0479">Metal-binding</keyword>
<evidence type="ECO:0000256" key="9">
    <source>
        <dbReference type="PIRSR" id="PIRSR628651-51"/>
    </source>
</evidence>
<dbReference type="GO" id="GO:0008270">
    <property type="term" value="F:zinc ion binding"/>
    <property type="evidence" value="ECO:0007669"/>
    <property type="project" value="UniProtKB-KW"/>
</dbReference>
<evidence type="ECO:0000256" key="8">
    <source>
        <dbReference type="PIRSR" id="PIRSR628651-50"/>
    </source>
</evidence>
<accession>A0A1X0S765</accession>
<dbReference type="Pfam" id="PF12998">
    <property type="entry name" value="ING"/>
    <property type="match status" value="1"/>
</dbReference>
<evidence type="ECO:0000259" key="12">
    <source>
        <dbReference type="PROSITE" id="PS50016"/>
    </source>
</evidence>
<feature type="binding site" evidence="9">
    <location>
        <position position="233"/>
    </location>
    <ligand>
        <name>Zn(2+)</name>
        <dbReference type="ChEBI" id="CHEBI:29105"/>
        <label>1</label>
    </ligand>
</feature>
<dbReference type="InterPro" id="IPR028651">
    <property type="entry name" value="ING_fam"/>
</dbReference>
<protein>
    <recommendedName>
        <fullName evidence="11">Chromatin modification-related protein</fullName>
    </recommendedName>
</protein>
<evidence type="ECO:0000256" key="3">
    <source>
        <dbReference type="ARBA" id="ARBA00022723"/>
    </source>
</evidence>
<gene>
    <name evidence="13" type="ORF">BCV71DRAFT_225891</name>
</gene>
<dbReference type="PROSITE" id="PS50016">
    <property type="entry name" value="ZF_PHD_2"/>
    <property type="match status" value="1"/>
</dbReference>
<feature type="site" description="Histone H3K4me3 binding" evidence="8">
    <location>
        <position position="232"/>
    </location>
</feature>
<evidence type="ECO:0000256" key="1">
    <source>
        <dbReference type="ARBA" id="ARBA00004123"/>
    </source>
</evidence>
<feature type="site" description="Histone H3K4me3 binding" evidence="8">
    <location>
        <position position="243"/>
    </location>
</feature>
<dbReference type="SUPFAM" id="SSF57903">
    <property type="entry name" value="FYVE/PHD zinc finger"/>
    <property type="match status" value="1"/>
</dbReference>
<dbReference type="PANTHER" id="PTHR10333">
    <property type="entry name" value="INHIBITOR OF GROWTH PROTEIN"/>
    <property type="match status" value="1"/>
</dbReference>
<feature type="binding site" evidence="9">
    <location>
        <position position="246"/>
    </location>
    <ligand>
        <name>Zn(2+)</name>
        <dbReference type="ChEBI" id="CHEBI:29105"/>
        <label>2</label>
    </ligand>
</feature>
<feature type="binding site" evidence="9">
    <location>
        <position position="273"/>
    </location>
    <ligand>
        <name>Zn(2+)</name>
        <dbReference type="ChEBI" id="CHEBI:29105"/>
        <label>2</label>
    </ligand>
</feature>
<dbReference type="FunFam" id="3.30.40.10:FF:000016">
    <property type="entry name" value="Inhibitor of growth protein"/>
    <property type="match status" value="1"/>
</dbReference>
<keyword evidence="5 9" id="KW-0862">Zinc</keyword>
<feature type="domain" description="PHD-type" evidence="12">
    <location>
        <begin position="230"/>
        <end position="279"/>
    </location>
</feature>
<feature type="binding site" evidence="9">
    <location>
        <position position="260"/>
    </location>
    <ligand>
        <name>Zn(2+)</name>
        <dbReference type="ChEBI" id="CHEBI:29105"/>
        <label>1</label>
    </ligand>
</feature>
<comment type="subunit">
    <text evidence="11">Component of an histone acetyltransferase complex. Interacts with H3K4me3 and to a lesser extent with H3K4me2.</text>
</comment>
<dbReference type="InterPro" id="IPR001965">
    <property type="entry name" value="Znf_PHD"/>
</dbReference>
<evidence type="ECO:0000256" key="2">
    <source>
        <dbReference type="ARBA" id="ARBA00010210"/>
    </source>
</evidence>
<comment type="domain">
    <text evidence="11">The PHD-type zinc finger mediates the binding to H3K4me3.</text>
</comment>
<dbReference type="EMBL" id="KV921298">
    <property type="protein sequence ID" value="ORE20146.1"/>
    <property type="molecule type" value="Genomic_DNA"/>
</dbReference>
<dbReference type="VEuPathDB" id="FungiDB:BCV72DRAFT_233107"/>
<feature type="site" description="Histone H3K4me3 binding" evidence="8">
    <location>
        <position position="247"/>
    </location>
</feature>
<evidence type="ECO:0000256" key="6">
    <source>
        <dbReference type="ARBA" id="ARBA00022853"/>
    </source>
</evidence>
<dbReference type="CDD" id="cd16859">
    <property type="entry name" value="ING_ING4_5"/>
    <property type="match status" value="1"/>
</dbReference>
<name>A0A1X0S765_RHIZD</name>
<dbReference type="PANTHER" id="PTHR10333:SF42">
    <property type="entry name" value="INHIBITOR OF GROWTH PROTEIN 5"/>
    <property type="match status" value="1"/>
</dbReference>
<feature type="site" description="Histone H3K4me3 binding" evidence="8">
    <location>
        <position position="255"/>
    </location>
</feature>
<feature type="binding site" evidence="9">
    <location>
        <position position="235"/>
    </location>
    <ligand>
        <name>Zn(2+)</name>
        <dbReference type="ChEBI" id="CHEBI:29105"/>
        <label>1</label>
    </ligand>
</feature>
<organism evidence="13 14">
    <name type="scientific">Rhizopus microsporus</name>
    <dbReference type="NCBI Taxonomy" id="58291"/>
    <lineage>
        <taxon>Eukaryota</taxon>
        <taxon>Fungi</taxon>
        <taxon>Fungi incertae sedis</taxon>
        <taxon>Mucoromycota</taxon>
        <taxon>Mucoromycotina</taxon>
        <taxon>Mucoromycetes</taxon>
        <taxon>Mucorales</taxon>
        <taxon>Mucorineae</taxon>
        <taxon>Rhizopodaceae</taxon>
        <taxon>Rhizopus</taxon>
    </lineage>
</organism>
<dbReference type="InterPro" id="IPR019786">
    <property type="entry name" value="Zinc_finger_PHD-type_CS"/>
</dbReference>
<dbReference type="PROSITE" id="PS01359">
    <property type="entry name" value="ZF_PHD_1"/>
    <property type="match status" value="1"/>
</dbReference>
<dbReference type="InterPro" id="IPR019787">
    <property type="entry name" value="Znf_PHD-finger"/>
</dbReference>
<keyword evidence="4 10" id="KW-0863">Zinc-finger</keyword>
<dbReference type="Proteomes" id="UP000242381">
    <property type="component" value="Unassembled WGS sequence"/>
</dbReference>